<evidence type="ECO:0000256" key="1">
    <source>
        <dbReference type="SAM" id="Phobius"/>
    </source>
</evidence>
<keyword evidence="3" id="KW-1185">Reference proteome</keyword>
<comment type="caution">
    <text evidence="2">The sequence shown here is derived from an EMBL/GenBank/DDBJ whole genome shotgun (WGS) entry which is preliminary data.</text>
</comment>
<dbReference type="AlphaFoldDB" id="A0A840S8E9"/>
<protein>
    <recommendedName>
        <fullName evidence="4">DUF308 domain-containing protein</fullName>
    </recommendedName>
</protein>
<evidence type="ECO:0008006" key="4">
    <source>
        <dbReference type="Google" id="ProtNLM"/>
    </source>
</evidence>
<dbReference type="RefSeq" id="WP_138855633.1">
    <property type="nucleotide sequence ID" value="NZ_CP040709.1"/>
</dbReference>
<keyword evidence="1" id="KW-1133">Transmembrane helix</keyword>
<name>A0A840S8E9_9BURK</name>
<dbReference type="Proteomes" id="UP000554837">
    <property type="component" value="Unassembled WGS sequence"/>
</dbReference>
<feature type="transmembrane region" description="Helical" evidence="1">
    <location>
        <begin position="159"/>
        <end position="176"/>
    </location>
</feature>
<feature type="transmembrane region" description="Helical" evidence="1">
    <location>
        <begin position="111"/>
        <end position="129"/>
    </location>
</feature>
<gene>
    <name evidence="2" type="ORF">HNQ51_002024</name>
</gene>
<dbReference type="EMBL" id="JACHHO010000002">
    <property type="protein sequence ID" value="MBB5204710.1"/>
    <property type="molecule type" value="Genomic_DNA"/>
</dbReference>
<sequence length="200" mass="21936">MSAHLVSLDQQLQAFKNRRFLAMPLAGTLAWALILVAGQVLAPRWHLLTTYLLTGCIAYLGMGLSKLTGEDFMAKENRGNRFSVLFMLCMGQALLAFAIAIPFAIIEPRSAVFMVGMLAGFMWLPITGLIGHWIGAAHAIGRTVMILAAWFLVPDQGMVVVPLIVLGWYALTIPVLERRWAQIQRQQPRADAASSSLMAA</sequence>
<reference evidence="2 3" key="1">
    <citation type="submission" date="2020-08" db="EMBL/GenBank/DDBJ databases">
        <title>Genomic Encyclopedia of Type Strains, Phase IV (KMG-IV): sequencing the most valuable type-strain genomes for metagenomic binning, comparative biology and taxonomic classification.</title>
        <authorList>
            <person name="Goeker M."/>
        </authorList>
    </citation>
    <scope>NUCLEOTIDE SEQUENCE [LARGE SCALE GENOMIC DNA]</scope>
    <source>
        <strain evidence="2 3">DSM 23958</strain>
    </source>
</reference>
<keyword evidence="1" id="KW-0812">Transmembrane</keyword>
<keyword evidence="1" id="KW-0472">Membrane</keyword>
<feature type="transmembrane region" description="Helical" evidence="1">
    <location>
        <begin position="20"/>
        <end position="42"/>
    </location>
</feature>
<dbReference type="OrthoDB" id="7630092at2"/>
<accession>A0A840S8E9</accession>
<organism evidence="2 3">
    <name type="scientific">Inhella inkyongensis</name>
    <dbReference type="NCBI Taxonomy" id="392593"/>
    <lineage>
        <taxon>Bacteria</taxon>
        <taxon>Pseudomonadati</taxon>
        <taxon>Pseudomonadota</taxon>
        <taxon>Betaproteobacteria</taxon>
        <taxon>Burkholderiales</taxon>
        <taxon>Sphaerotilaceae</taxon>
        <taxon>Inhella</taxon>
    </lineage>
</organism>
<proteinExistence type="predicted"/>
<dbReference type="InterPro" id="IPR053824">
    <property type="entry name" value="DUF7010"/>
</dbReference>
<feature type="transmembrane region" description="Helical" evidence="1">
    <location>
        <begin position="84"/>
        <end position="105"/>
    </location>
</feature>
<evidence type="ECO:0000313" key="2">
    <source>
        <dbReference type="EMBL" id="MBB5204710.1"/>
    </source>
</evidence>
<feature type="transmembrane region" description="Helical" evidence="1">
    <location>
        <begin position="48"/>
        <end position="64"/>
    </location>
</feature>
<evidence type="ECO:0000313" key="3">
    <source>
        <dbReference type="Proteomes" id="UP000554837"/>
    </source>
</evidence>
<dbReference type="Pfam" id="PF22765">
    <property type="entry name" value="DUF7010"/>
    <property type="match status" value="1"/>
</dbReference>